<dbReference type="GO" id="GO:0046872">
    <property type="term" value="F:metal ion binding"/>
    <property type="evidence" value="ECO:0007669"/>
    <property type="project" value="UniProtKB-KW"/>
</dbReference>
<protein>
    <submittedName>
        <fullName evidence="7">Creatininase family protein</fullName>
    </submittedName>
</protein>
<gene>
    <name evidence="7" type="ORF">E1832_14230</name>
</gene>
<dbReference type="InterPro" id="IPR003785">
    <property type="entry name" value="Creatininase/forma_Hydrolase"/>
</dbReference>
<dbReference type="Pfam" id="PF02633">
    <property type="entry name" value="Creatininase"/>
    <property type="match status" value="1"/>
</dbReference>
<evidence type="ECO:0000256" key="1">
    <source>
        <dbReference type="ARBA" id="ARBA00001947"/>
    </source>
</evidence>
<feature type="compositionally biased region" description="Polar residues" evidence="6">
    <location>
        <begin position="1"/>
        <end position="12"/>
    </location>
</feature>
<dbReference type="PANTHER" id="PTHR35005">
    <property type="entry name" value="3-DEHYDRO-SCYLLO-INOSOSE HYDROLASE"/>
    <property type="match status" value="1"/>
</dbReference>
<comment type="similarity">
    <text evidence="5">Belongs to the creatininase superfamily.</text>
</comment>
<dbReference type="AlphaFoldDB" id="A0A4R5UZX8"/>
<dbReference type="GO" id="GO:0009231">
    <property type="term" value="P:riboflavin biosynthetic process"/>
    <property type="evidence" value="ECO:0007669"/>
    <property type="project" value="TreeGrafter"/>
</dbReference>
<dbReference type="InterPro" id="IPR024087">
    <property type="entry name" value="Creatininase-like_sf"/>
</dbReference>
<comment type="caution">
    <text evidence="7">The sequence shown here is derived from an EMBL/GenBank/DDBJ whole genome shotgun (WGS) entry which is preliminary data.</text>
</comment>
<organism evidence="7 8">
    <name type="scientific">Antarcticimicrobium luteum</name>
    <dbReference type="NCBI Taxonomy" id="2547397"/>
    <lineage>
        <taxon>Bacteria</taxon>
        <taxon>Pseudomonadati</taxon>
        <taxon>Pseudomonadota</taxon>
        <taxon>Alphaproteobacteria</taxon>
        <taxon>Rhodobacterales</taxon>
        <taxon>Paracoccaceae</taxon>
        <taxon>Antarcticimicrobium</taxon>
    </lineage>
</organism>
<dbReference type="PANTHER" id="PTHR35005:SF1">
    <property type="entry name" value="2-AMINO-5-FORMYLAMINO-6-RIBOSYLAMINOPYRIMIDIN-4(3H)-ONE 5'-MONOPHOSPHATE DEFORMYLASE"/>
    <property type="match status" value="1"/>
</dbReference>
<dbReference type="Gene3D" id="3.40.50.10310">
    <property type="entry name" value="Creatininase"/>
    <property type="match status" value="1"/>
</dbReference>
<dbReference type="EMBL" id="SMUV01000069">
    <property type="protein sequence ID" value="TDK45028.1"/>
    <property type="molecule type" value="Genomic_DNA"/>
</dbReference>
<proteinExistence type="inferred from homology"/>
<feature type="region of interest" description="Disordered" evidence="6">
    <location>
        <begin position="1"/>
        <end position="33"/>
    </location>
</feature>
<evidence type="ECO:0000256" key="3">
    <source>
        <dbReference type="ARBA" id="ARBA00022801"/>
    </source>
</evidence>
<evidence type="ECO:0000256" key="4">
    <source>
        <dbReference type="ARBA" id="ARBA00022833"/>
    </source>
</evidence>
<evidence type="ECO:0000256" key="5">
    <source>
        <dbReference type="ARBA" id="ARBA00024029"/>
    </source>
</evidence>
<name>A0A4R5UZX8_9RHOB</name>
<dbReference type="GO" id="GO:0016811">
    <property type="term" value="F:hydrolase activity, acting on carbon-nitrogen (but not peptide) bonds, in linear amides"/>
    <property type="evidence" value="ECO:0007669"/>
    <property type="project" value="TreeGrafter"/>
</dbReference>
<accession>A0A4R5UZX8</accession>
<dbReference type="OrthoDB" id="9801445at2"/>
<sequence>MSRSPKSGSAPTSAEAGTENTENRVRRARRTPQKTTEFAGALMTTDYGKLTWEEVRDADKDRVVILNVSATEDHGPHMPLDTDTVLGMAVANGVAEAAPDEVFVMPPVPYGFNEHHKDFPGVIWIQPETLIAFVTDITKSLAHHGFRRILLLNSHGSNHPVLDLAARKTVIETGIICVSASYWNLCADRVNEIRKSEVGGIAHAGEFEAAMYMHLQPEHVDLSKAANQNLHDPNTKFFNLDLAKGGGKAMLMRWWSEASPDGTMGDPTVATPETGAAFLRAAVEETTALVREIRALPILTRTDHH</sequence>
<evidence type="ECO:0000313" key="7">
    <source>
        <dbReference type="EMBL" id="TDK45028.1"/>
    </source>
</evidence>
<evidence type="ECO:0000256" key="2">
    <source>
        <dbReference type="ARBA" id="ARBA00022723"/>
    </source>
</evidence>
<evidence type="ECO:0000256" key="6">
    <source>
        <dbReference type="SAM" id="MobiDB-lite"/>
    </source>
</evidence>
<keyword evidence="4" id="KW-0862">Zinc</keyword>
<keyword evidence="3" id="KW-0378">Hydrolase</keyword>
<dbReference type="Proteomes" id="UP000295301">
    <property type="component" value="Unassembled WGS sequence"/>
</dbReference>
<reference evidence="7 8" key="1">
    <citation type="submission" date="2019-03" db="EMBL/GenBank/DDBJ databases">
        <title>Ruegeria lutea sp. nov., a novel strain, isolated from marine sediment, the Masan Bay, South Korea.</title>
        <authorList>
            <person name="Kim J."/>
            <person name="Kim D.-Y."/>
            <person name="Lee S.-S."/>
        </authorList>
    </citation>
    <scope>NUCLEOTIDE SEQUENCE [LARGE SCALE GENOMIC DNA]</scope>
    <source>
        <strain evidence="7 8">318-1</strain>
    </source>
</reference>
<keyword evidence="2" id="KW-0479">Metal-binding</keyword>
<dbReference type="SUPFAM" id="SSF102215">
    <property type="entry name" value="Creatininase"/>
    <property type="match status" value="1"/>
</dbReference>
<keyword evidence="8" id="KW-1185">Reference proteome</keyword>
<comment type="cofactor">
    <cofactor evidence="1">
        <name>Zn(2+)</name>
        <dbReference type="ChEBI" id="CHEBI:29105"/>
    </cofactor>
</comment>
<evidence type="ECO:0000313" key="8">
    <source>
        <dbReference type="Proteomes" id="UP000295301"/>
    </source>
</evidence>